<comment type="similarity">
    <text evidence="2">Belongs to the EMC7 family.</text>
</comment>
<keyword evidence="7" id="KW-0119">Carbohydrate metabolism</keyword>
<dbReference type="PANTHER" id="PTHR13605">
    <property type="entry name" value="ER MEMBRANE PROTEIN COMPLEX SUBUNIT 7"/>
    <property type="match status" value="1"/>
</dbReference>
<dbReference type="GO" id="GO:0072546">
    <property type="term" value="C:EMC complex"/>
    <property type="evidence" value="ECO:0007669"/>
    <property type="project" value="TreeGrafter"/>
</dbReference>
<dbReference type="Pfam" id="PF09430">
    <property type="entry name" value="EMC7_beta-sandw"/>
    <property type="match status" value="1"/>
</dbReference>
<feature type="signal peptide" evidence="11">
    <location>
        <begin position="1"/>
        <end position="19"/>
    </location>
</feature>
<organism evidence="13 14">
    <name type="scientific">Roridomyces roridus</name>
    <dbReference type="NCBI Taxonomy" id="1738132"/>
    <lineage>
        <taxon>Eukaryota</taxon>
        <taxon>Fungi</taxon>
        <taxon>Dikarya</taxon>
        <taxon>Basidiomycota</taxon>
        <taxon>Agaricomycotina</taxon>
        <taxon>Agaricomycetes</taxon>
        <taxon>Agaricomycetidae</taxon>
        <taxon>Agaricales</taxon>
        <taxon>Marasmiineae</taxon>
        <taxon>Mycenaceae</taxon>
        <taxon>Roridomyces</taxon>
    </lineage>
</organism>
<evidence type="ECO:0000259" key="12">
    <source>
        <dbReference type="Pfam" id="PF09430"/>
    </source>
</evidence>
<dbReference type="EMBL" id="JARKIF010000009">
    <property type="protein sequence ID" value="KAJ7630655.1"/>
    <property type="molecule type" value="Genomic_DNA"/>
</dbReference>
<evidence type="ECO:0000256" key="7">
    <source>
        <dbReference type="ARBA" id="ARBA00023277"/>
    </source>
</evidence>
<dbReference type="Proteomes" id="UP001221142">
    <property type="component" value="Unassembled WGS sequence"/>
</dbReference>
<dbReference type="SUPFAM" id="SSF49452">
    <property type="entry name" value="Starch-binding domain-like"/>
    <property type="match status" value="1"/>
</dbReference>
<comment type="subcellular location">
    <subcellularLocation>
        <location evidence="1">Membrane</location>
        <topology evidence="1">Single-pass membrane protein</topology>
    </subcellularLocation>
</comment>
<evidence type="ECO:0000256" key="10">
    <source>
        <dbReference type="SAM" id="Phobius"/>
    </source>
</evidence>
<dbReference type="InterPro" id="IPR013784">
    <property type="entry name" value="Carb-bd-like_fold"/>
</dbReference>
<feature type="region of interest" description="Disordered" evidence="9">
    <location>
        <begin position="201"/>
        <end position="227"/>
    </location>
</feature>
<accession>A0AAD7FP49</accession>
<keyword evidence="8" id="KW-0624">Polysaccharide degradation</keyword>
<name>A0AAD7FP49_9AGAR</name>
<evidence type="ECO:0000313" key="14">
    <source>
        <dbReference type="Proteomes" id="UP001221142"/>
    </source>
</evidence>
<evidence type="ECO:0000256" key="4">
    <source>
        <dbReference type="ARBA" id="ARBA00022729"/>
    </source>
</evidence>
<evidence type="ECO:0000256" key="3">
    <source>
        <dbReference type="ARBA" id="ARBA00022692"/>
    </source>
</evidence>
<reference evidence="13" key="1">
    <citation type="submission" date="2023-03" db="EMBL/GenBank/DDBJ databases">
        <title>Massive genome expansion in bonnet fungi (Mycena s.s.) driven by repeated elements and novel gene families across ecological guilds.</title>
        <authorList>
            <consortium name="Lawrence Berkeley National Laboratory"/>
            <person name="Harder C.B."/>
            <person name="Miyauchi S."/>
            <person name="Viragh M."/>
            <person name="Kuo A."/>
            <person name="Thoen E."/>
            <person name="Andreopoulos B."/>
            <person name="Lu D."/>
            <person name="Skrede I."/>
            <person name="Drula E."/>
            <person name="Henrissat B."/>
            <person name="Morin E."/>
            <person name="Kohler A."/>
            <person name="Barry K."/>
            <person name="LaButti K."/>
            <person name="Morin E."/>
            <person name="Salamov A."/>
            <person name="Lipzen A."/>
            <person name="Mereny Z."/>
            <person name="Hegedus B."/>
            <person name="Baldrian P."/>
            <person name="Stursova M."/>
            <person name="Weitz H."/>
            <person name="Taylor A."/>
            <person name="Grigoriev I.V."/>
            <person name="Nagy L.G."/>
            <person name="Martin F."/>
            <person name="Kauserud H."/>
        </authorList>
    </citation>
    <scope>NUCLEOTIDE SEQUENCE</scope>
    <source>
        <strain evidence="13">9284</strain>
    </source>
</reference>
<feature type="chain" id="PRO_5042034469" description="ER membrane protein complex subunit 7 beta-sandwich domain-containing protein" evidence="11">
    <location>
        <begin position="20"/>
        <end position="227"/>
    </location>
</feature>
<keyword evidence="14" id="KW-1185">Reference proteome</keyword>
<gene>
    <name evidence="13" type="ORF">FB45DRAFT_916189</name>
</gene>
<dbReference type="GO" id="GO:0000272">
    <property type="term" value="P:polysaccharide catabolic process"/>
    <property type="evidence" value="ECO:0007669"/>
    <property type="project" value="UniProtKB-KW"/>
</dbReference>
<feature type="compositionally biased region" description="Low complexity" evidence="9">
    <location>
        <begin position="202"/>
        <end position="227"/>
    </location>
</feature>
<dbReference type="InterPro" id="IPR039163">
    <property type="entry name" value="EMC7"/>
</dbReference>
<proteinExistence type="inferred from homology"/>
<keyword evidence="4 11" id="KW-0732">Signal</keyword>
<evidence type="ECO:0000256" key="8">
    <source>
        <dbReference type="ARBA" id="ARBA00023326"/>
    </source>
</evidence>
<comment type="caution">
    <text evidence="13">The sequence shown here is derived from an EMBL/GenBank/DDBJ whole genome shotgun (WGS) entry which is preliminary data.</text>
</comment>
<evidence type="ECO:0000256" key="5">
    <source>
        <dbReference type="ARBA" id="ARBA00022989"/>
    </source>
</evidence>
<evidence type="ECO:0000313" key="13">
    <source>
        <dbReference type="EMBL" id="KAJ7630655.1"/>
    </source>
</evidence>
<keyword evidence="6 10" id="KW-0472">Membrane</keyword>
<dbReference type="InterPro" id="IPR019008">
    <property type="entry name" value="Beta_sandwich_EMC7"/>
</dbReference>
<evidence type="ECO:0000256" key="1">
    <source>
        <dbReference type="ARBA" id="ARBA00004167"/>
    </source>
</evidence>
<keyword evidence="3 10" id="KW-0812">Transmembrane</keyword>
<evidence type="ECO:0000256" key="2">
    <source>
        <dbReference type="ARBA" id="ARBA00008880"/>
    </source>
</evidence>
<feature type="domain" description="ER membrane protein complex subunit 7 beta-sandwich" evidence="12">
    <location>
        <begin position="41"/>
        <end position="145"/>
    </location>
</feature>
<dbReference type="AlphaFoldDB" id="A0AAD7FP49"/>
<evidence type="ECO:0000256" key="11">
    <source>
        <dbReference type="SAM" id="SignalP"/>
    </source>
</evidence>
<keyword evidence="5 10" id="KW-1133">Transmembrane helix</keyword>
<evidence type="ECO:0000256" key="9">
    <source>
        <dbReference type="SAM" id="MobiDB-lite"/>
    </source>
</evidence>
<evidence type="ECO:0000256" key="6">
    <source>
        <dbReference type="ARBA" id="ARBA00023136"/>
    </source>
</evidence>
<dbReference type="PANTHER" id="PTHR13605:SF4">
    <property type="entry name" value="ER MEMBRANE PROTEIN COMPLEX SUBUNIT 7"/>
    <property type="match status" value="1"/>
</dbReference>
<protein>
    <recommendedName>
        <fullName evidence="12">ER membrane protein complex subunit 7 beta-sandwich domain-containing protein</fullName>
    </recommendedName>
</protein>
<feature type="transmembrane region" description="Helical" evidence="10">
    <location>
        <begin position="142"/>
        <end position="160"/>
    </location>
</feature>
<sequence length="227" mass="24288">MFASTILFAFLSLGLFASAVDVTGQVQWNQVCSNVASLGPAKVVLDGGRFKGNVIFDGSFSIPDVPEGTYILSVLAHNHTFDELRIDVLESGFEARPYSVGTALNPPSSILLPQISLLARTKHVYFVPIDSFNIAGMFQNPMMLLMLFGGAMVFAMPYLMKNMDPETMKEFQEQQAKLSGAQSAFASGNIGGGLSALIADDAPPSKAAPASASSSKNRNSNVKSKRR</sequence>
<dbReference type="GO" id="GO:0030246">
    <property type="term" value="F:carbohydrate binding"/>
    <property type="evidence" value="ECO:0007669"/>
    <property type="project" value="InterPro"/>
</dbReference>
<feature type="non-terminal residue" evidence="13">
    <location>
        <position position="1"/>
    </location>
</feature>